<gene>
    <name evidence="1" type="ORF">LTR37_004852</name>
</gene>
<protein>
    <submittedName>
        <fullName evidence="1">Uncharacterized protein</fullName>
    </submittedName>
</protein>
<keyword evidence="2" id="KW-1185">Reference proteome</keyword>
<proteinExistence type="predicted"/>
<organism evidence="1 2">
    <name type="scientific">Vermiconidia calcicola</name>
    <dbReference type="NCBI Taxonomy" id="1690605"/>
    <lineage>
        <taxon>Eukaryota</taxon>
        <taxon>Fungi</taxon>
        <taxon>Dikarya</taxon>
        <taxon>Ascomycota</taxon>
        <taxon>Pezizomycotina</taxon>
        <taxon>Dothideomycetes</taxon>
        <taxon>Dothideomycetidae</taxon>
        <taxon>Mycosphaerellales</taxon>
        <taxon>Extremaceae</taxon>
        <taxon>Vermiconidia</taxon>
    </lineage>
</organism>
<evidence type="ECO:0000313" key="1">
    <source>
        <dbReference type="EMBL" id="KAK3718635.1"/>
    </source>
</evidence>
<accession>A0ACC3NM51</accession>
<dbReference type="EMBL" id="JAUTXU010000030">
    <property type="protein sequence ID" value="KAK3718635.1"/>
    <property type="molecule type" value="Genomic_DNA"/>
</dbReference>
<dbReference type="Proteomes" id="UP001281147">
    <property type="component" value="Unassembled WGS sequence"/>
</dbReference>
<reference evidence="1" key="1">
    <citation type="submission" date="2023-07" db="EMBL/GenBank/DDBJ databases">
        <title>Black Yeasts Isolated from many extreme environments.</title>
        <authorList>
            <person name="Coleine C."/>
            <person name="Stajich J.E."/>
            <person name="Selbmann L."/>
        </authorList>
    </citation>
    <scope>NUCLEOTIDE SEQUENCE</scope>
    <source>
        <strain evidence="1">CCFEE 5714</strain>
    </source>
</reference>
<sequence>MHYPAKDDHAATNSTSIELQEFRDGNGDMTPTHILRHSEEERKEDRVDYAHMARLGKSPQFDRNFQFLSITAFSVVAMGALLTTSRSNALWGLVDGNTGGTITMYIANFAAFTFIIVSLAEMASIRQLRSNSVLFREQCLEHIASKIGRRFDILTRAVPLGVRIRAQVAPEAIKLYCRYSVPISLPSYPRRFLGAAADRKVGWLSCLAWCCGSSSGFFLAGNLIQGVIIELHSDYTSAPWRAYLFVFALATIGALVNTYLSRKLPMLEGIAFVLTLAGFASVITVLWVLGSGNRLTTSQVFHTFENDGGWPSLGLSMVAGQILMVWTLTGSDATVHMAEETRNASLVIPKAMVCSYVVNGLMVFLMMITYCFCLTNLAQAFKSPTGYPFIAVFAHATGSPEGGAGLTCVLIVLILFSVTNYMASCSRQVFAFGRDKGLPFYSWMSKVDVGTNCPIRAVLVTYAFCILISLISLGSSIAFNAITSLQLLALVFTYLLTIGCLVWRRLYGEPLPRGSWSLGRFGMPVNIIAILYSTYLTIFIAFPTEVPVTLATFNWAPVMFGGVVVLAFAYYLIHARKVYDGPVVYVDSLSSVH</sequence>
<evidence type="ECO:0000313" key="2">
    <source>
        <dbReference type="Proteomes" id="UP001281147"/>
    </source>
</evidence>
<name>A0ACC3NM51_9PEZI</name>
<comment type="caution">
    <text evidence="1">The sequence shown here is derived from an EMBL/GenBank/DDBJ whole genome shotgun (WGS) entry which is preliminary data.</text>
</comment>